<sequence>MYFTVASFNVSGIRDPIKRKSIFKFIREKKFQIVLIQETHCSDRDEKLWQLEWGGEVVWSHGTNRSKGVAILFSRNLSYLKTDLMADPDGRFLIVNLTIADKKLTLANVYGPNKDDPDFFNKFFADVITFGDGDIVLGGDFNIILNENLDKSPGAPHANRHSRATVQAHMNALDLNDAFRLLHSTIKKYSRIQSNPLVATRLDFFLVSKSILSNVPNADIVPGIMSDHKIVVLTLEFAPNARGRGYWKLNTRLLNDKRYVKLIRKTIDDYTQTNPANHVNPHTRWDALKAVIRGVSIGFSARVKKENTSRQNELELGIKAFEDELVRANTPADQKLVTELTQLKNDLDNLIENKTKGAIIRSRALWAEKGEKNTKYFLNLEKRHVGKKSINKLKAGDRIYTNQKSILEELAKFYENLYEKRDSNYSYSQVTQHLVDLNLPKLKSTQIETCDMPITQEELCGVIHKMPRNKSPGLDGLPVEFYQTFWPDLKTLFTDAWSYTEKNCKFSPSQTQGVVTLIPKPRKDPLITTNYRPISLLNTDYKIISKTINNRIKAYLDILVSED</sequence>
<dbReference type="PANTHER" id="PTHR31635">
    <property type="entry name" value="REVERSE TRANSCRIPTASE DOMAIN-CONTAINING PROTEIN-RELATED"/>
    <property type="match status" value="1"/>
</dbReference>
<dbReference type="InterPro" id="IPR043502">
    <property type="entry name" value="DNA/RNA_pol_sf"/>
</dbReference>
<dbReference type="Gene3D" id="3.60.10.10">
    <property type="entry name" value="Endonuclease/exonuclease/phosphatase"/>
    <property type="match status" value="1"/>
</dbReference>
<feature type="domain" description="Endonuclease/exonuclease/phosphatase" evidence="1">
    <location>
        <begin position="6"/>
        <end position="228"/>
    </location>
</feature>
<proteinExistence type="evidence at transcript level"/>
<dbReference type="CDD" id="cd09076">
    <property type="entry name" value="L1-EN"/>
    <property type="match status" value="1"/>
</dbReference>
<accession>A0A6F9DNI7</accession>
<protein>
    <submittedName>
        <fullName evidence="2">Pol-like protein</fullName>
    </submittedName>
</protein>
<dbReference type="SUPFAM" id="SSF56672">
    <property type="entry name" value="DNA/RNA polymerases"/>
    <property type="match status" value="1"/>
</dbReference>
<dbReference type="InterPro" id="IPR005135">
    <property type="entry name" value="Endo/exonuclease/phosphatase"/>
</dbReference>
<dbReference type="EMBL" id="LR788681">
    <property type="protein sequence ID" value="CAB3264543.1"/>
    <property type="molecule type" value="mRNA"/>
</dbReference>
<evidence type="ECO:0000259" key="1">
    <source>
        <dbReference type="Pfam" id="PF03372"/>
    </source>
</evidence>
<gene>
    <name evidence="2" type="primary">Nynrin-015</name>
</gene>
<evidence type="ECO:0000313" key="2">
    <source>
        <dbReference type="EMBL" id="CAB3264543.1"/>
    </source>
</evidence>
<dbReference type="AlphaFoldDB" id="A0A6F9DNI7"/>
<dbReference type="InterPro" id="IPR036691">
    <property type="entry name" value="Endo/exonu/phosph_ase_sf"/>
</dbReference>
<dbReference type="GO" id="GO:0003824">
    <property type="term" value="F:catalytic activity"/>
    <property type="evidence" value="ECO:0007669"/>
    <property type="project" value="InterPro"/>
</dbReference>
<name>A0A6F9DNI7_9ASCI</name>
<organism evidence="2">
    <name type="scientific">Phallusia mammillata</name>
    <dbReference type="NCBI Taxonomy" id="59560"/>
    <lineage>
        <taxon>Eukaryota</taxon>
        <taxon>Metazoa</taxon>
        <taxon>Chordata</taxon>
        <taxon>Tunicata</taxon>
        <taxon>Ascidiacea</taxon>
        <taxon>Phlebobranchia</taxon>
        <taxon>Ascidiidae</taxon>
        <taxon>Phallusia</taxon>
    </lineage>
</organism>
<dbReference type="PANTHER" id="PTHR31635:SF196">
    <property type="entry name" value="REVERSE TRANSCRIPTASE DOMAIN-CONTAINING PROTEIN-RELATED"/>
    <property type="match status" value="1"/>
</dbReference>
<dbReference type="Pfam" id="PF03372">
    <property type="entry name" value="Exo_endo_phos"/>
    <property type="match status" value="1"/>
</dbReference>
<reference evidence="2" key="1">
    <citation type="submission" date="2020-04" db="EMBL/GenBank/DDBJ databases">
        <authorList>
            <person name="Neveu A P."/>
        </authorList>
    </citation>
    <scope>NUCLEOTIDE SEQUENCE</scope>
    <source>
        <tissue evidence="2">Whole embryo</tissue>
    </source>
</reference>
<dbReference type="SUPFAM" id="SSF56219">
    <property type="entry name" value="DNase I-like"/>
    <property type="match status" value="1"/>
</dbReference>